<keyword evidence="6 9" id="KW-0238">DNA-binding</keyword>
<dbReference type="Pfam" id="PF01624">
    <property type="entry name" value="MutS_I"/>
    <property type="match status" value="1"/>
</dbReference>
<evidence type="ECO:0000313" key="13">
    <source>
        <dbReference type="Proteomes" id="UP000245086"/>
    </source>
</evidence>
<dbReference type="Pfam" id="PF05188">
    <property type="entry name" value="MutS_II"/>
    <property type="match status" value="1"/>
</dbReference>
<dbReference type="InterPro" id="IPR000432">
    <property type="entry name" value="DNA_mismatch_repair_MutS_C"/>
</dbReference>
<dbReference type="SUPFAM" id="SSF52540">
    <property type="entry name" value="P-loop containing nucleoside triphosphate hydrolases"/>
    <property type="match status" value="1"/>
</dbReference>
<keyword evidence="5 9" id="KW-0067">ATP-binding</keyword>
<accession>A0A2P2E741</accession>
<protein>
    <recommendedName>
        <fullName evidence="2 9">DNA mismatch repair protein MutS</fullName>
    </recommendedName>
</protein>
<dbReference type="NCBIfam" id="TIGR01070">
    <property type="entry name" value="mutS1"/>
    <property type="match status" value="1"/>
</dbReference>
<evidence type="ECO:0000256" key="3">
    <source>
        <dbReference type="ARBA" id="ARBA00022741"/>
    </source>
</evidence>
<dbReference type="Pfam" id="PF00488">
    <property type="entry name" value="MutS_V"/>
    <property type="match status" value="1"/>
</dbReference>
<sequence length="880" mass="93665">MIATGTTPVMAQYLAAKEQHRDALLFFRMGDFFELFFDDARIAAEALDIALTKRGQHQGEDIAMAGVPAHSADAYIAKLVKKGFKIAICDQTEDAAEARKRGSKAVVRRDVVRIITPGTLTEEALLDPRAANRLAGLAFAAGGLEAALAWADVSTGEFAVMSAPIQRLIDEAAALSIGELVIIDSDFDKASVKAMAAVSGTLTPRPAKTADARSAARSLEQGFAVQTLDGFGSFAKAELIALGLVYEYIILTQAGAAPRLTPPRRLETAGIMAIDATTRLSLELDRTQRGTREGSLLAAIDRTRTAAGGRLLAERIGRPLLDLTAIGQRLDSVAFLVAASDQRDMIRDSLSRIPDVSRALSRLELGRGGPRDLRALAIALTEGDQIAARMAPDLPAELHGAQQAISLIHQPDLATLAHKLMAMIVPEPGLLTRDGGFIAAGFDPVLDEIRLLSTNARQVVANLQAEVSETAGLPLKIRNNAVLGFFIEATPKQAEALMSPPLNALFIHRQTTASAIRFTNPRLMELDGQIARASERALARELELWQSAVEDVVAQSGGLRAAADALATLDVAAGLAAWAVEVDAVRPVLDDSLAFEVVGGRHPVVEAALRKAGEVFTANSCRLDAEGIGASRLTLITGPNMAGKSTFLRQNALLAILAQAGSFVPAESARIGLVDRIFSRVGASDDLSKGRSTFMVEMVETATILNRAGPRAFVILDEIGRGTSTYDGLAIAWAVAEHLHESNQCRALFATHYHELTSLSGRLSACGNASLRAREWKGDLVFLHEVVEGPADRSYGVQVAKLAGLPPSAVARAKSVLARLEKNQGQGREALDDLPLFATANPEPIASPPSAVEQALAELDPDALSPREALDYLYALKKML</sequence>
<dbReference type="PIRSF" id="PIRSF037677">
    <property type="entry name" value="DNA_mis_repair_Msh6"/>
    <property type="match status" value="1"/>
</dbReference>
<dbReference type="SUPFAM" id="SSF55271">
    <property type="entry name" value="DNA repair protein MutS, domain I"/>
    <property type="match status" value="1"/>
</dbReference>
<dbReference type="SUPFAM" id="SSF53150">
    <property type="entry name" value="DNA repair protein MutS, domain II"/>
    <property type="match status" value="1"/>
</dbReference>
<dbReference type="PANTHER" id="PTHR11361:SF34">
    <property type="entry name" value="DNA MISMATCH REPAIR PROTEIN MSH1, MITOCHONDRIAL"/>
    <property type="match status" value="1"/>
</dbReference>
<reference evidence="12 13" key="1">
    <citation type="journal article" date="2018" name="Genome Announc.">
        <title>Draft Genome Sequence of "Candidatus Phycosocius bacilliformis," an Alphaproteobacterial Ectosymbiont of the Hydrocarbon-Producing Green Alga Botryococcus braunii.</title>
        <authorList>
            <person name="Tanabe Y."/>
            <person name="Yamaguchi H."/>
            <person name="Watanabe M.M."/>
        </authorList>
    </citation>
    <scope>NUCLEOTIDE SEQUENCE [LARGE SCALE GENOMIC DNA]</scope>
    <source>
        <strain evidence="12 13">BOTRYCO-2</strain>
    </source>
</reference>
<dbReference type="InterPro" id="IPR036678">
    <property type="entry name" value="MutS_con_dom_sf"/>
</dbReference>
<dbReference type="SUPFAM" id="SSF48334">
    <property type="entry name" value="DNA repair protein MutS, domain III"/>
    <property type="match status" value="1"/>
</dbReference>
<keyword evidence="4 9" id="KW-0227">DNA damage</keyword>
<dbReference type="FunFam" id="3.40.1170.10:FF:000001">
    <property type="entry name" value="DNA mismatch repair protein MutS"/>
    <property type="match status" value="1"/>
</dbReference>
<dbReference type="CDD" id="cd03284">
    <property type="entry name" value="ABC_MutS1"/>
    <property type="match status" value="1"/>
</dbReference>
<feature type="domain" description="DNA mismatch repair proteins mutS family" evidence="11">
    <location>
        <begin position="712"/>
        <end position="728"/>
    </location>
</feature>
<dbReference type="InterPro" id="IPR007860">
    <property type="entry name" value="DNA_mmatch_repair_MutS_con_dom"/>
</dbReference>
<dbReference type="Pfam" id="PF05192">
    <property type="entry name" value="MutS_III"/>
    <property type="match status" value="1"/>
</dbReference>
<dbReference type="Gene3D" id="3.40.1170.10">
    <property type="entry name" value="DNA repair protein MutS, domain I"/>
    <property type="match status" value="1"/>
</dbReference>
<keyword evidence="13" id="KW-1185">Reference proteome</keyword>
<dbReference type="GO" id="GO:0003684">
    <property type="term" value="F:damaged DNA binding"/>
    <property type="evidence" value="ECO:0007669"/>
    <property type="project" value="UniProtKB-UniRule"/>
</dbReference>
<dbReference type="RefSeq" id="WP_108983716.1">
    <property type="nucleotide sequence ID" value="NZ_BFBR01000001.1"/>
</dbReference>
<evidence type="ECO:0000256" key="5">
    <source>
        <dbReference type="ARBA" id="ARBA00022840"/>
    </source>
</evidence>
<feature type="binding site" evidence="9">
    <location>
        <begin position="638"/>
        <end position="645"/>
    </location>
    <ligand>
        <name>ATP</name>
        <dbReference type="ChEBI" id="CHEBI:30616"/>
    </ligand>
</feature>
<organism evidence="12 13">
    <name type="scientific">Candidatus Phycosocius bacilliformis</name>
    <dbReference type="NCBI Taxonomy" id="1445552"/>
    <lineage>
        <taxon>Bacteria</taxon>
        <taxon>Pseudomonadati</taxon>
        <taxon>Pseudomonadota</taxon>
        <taxon>Alphaproteobacteria</taxon>
        <taxon>Caulobacterales</taxon>
        <taxon>Caulobacterales incertae sedis</taxon>
        <taxon>Candidatus Phycosocius</taxon>
    </lineage>
</organism>
<evidence type="ECO:0000256" key="8">
    <source>
        <dbReference type="ARBA" id="ARBA00024647"/>
    </source>
</evidence>
<comment type="similarity">
    <text evidence="1 9 10">Belongs to the DNA mismatch repair MutS family.</text>
</comment>
<dbReference type="PANTHER" id="PTHR11361">
    <property type="entry name" value="DNA MISMATCH REPAIR PROTEIN MUTS FAMILY MEMBER"/>
    <property type="match status" value="1"/>
</dbReference>
<dbReference type="InterPro" id="IPR005748">
    <property type="entry name" value="DNA_mismatch_repair_MutS"/>
</dbReference>
<comment type="function">
    <text evidence="8 9">This protein is involved in the repair of mismatches in DNA. It is possible that it carries out the mismatch recognition step. This protein has a weak ATPase activity.</text>
</comment>
<dbReference type="Pfam" id="PF05190">
    <property type="entry name" value="MutS_IV"/>
    <property type="match status" value="1"/>
</dbReference>
<evidence type="ECO:0000256" key="7">
    <source>
        <dbReference type="ARBA" id="ARBA00023204"/>
    </source>
</evidence>
<keyword evidence="7 9" id="KW-0234">DNA repair</keyword>
<dbReference type="Gene3D" id="3.40.50.300">
    <property type="entry name" value="P-loop containing nucleotide triphosphate hydrolases"/>
    <property type="match status" value="1"/>
</dbReference>
<dbReference type="GO" id="GO:0006298">
    <property type="term" value="P:mismatch repair"/>
    <property type="evidence" value="ECO:0007669"/>
    <property type="project" value="UniProtKB-UniRule"/>
</dbReference>
<dbReference type="NCBIfam" id="NF003810">
    <property type="entry name" value="PRK05399.1"/>
    <property type="match status" value="1"/>
</dbReference>
<gene>
    <name evidence="9 12" type="primary">mutS</name>
    <name evidence="12" type="ORF">PbB2_00531</name>
</gene>
<dbReference type="Gene3D" id="6.10.140.430">
    <property type="match status" value="1"/>
</dbReference>
<dbReference type="Gene3D" id="3.30.420.110">
    <property type="entry name" value="MutS, connector domain"/>
    <property type="match status" value="1"/>
</dbReference>
<evidence type="ECO:0000259" key="11">
    <source>
        <dbReference type="PROSITE" id="PS00486"/>
    </source>
</evidence>
<evidence type="ECO:0000256" key="9">
    <source>
        <dbReference type="HAMAP-Rule" id="MF_00096"/>
    </source>
</evidence>
<dbReference type="Gene3D" id="1.10.1420.10">
    <property type="match status" value="2"/>
</dbReference>
<dbReference type="InterPro" id="IPR045076">
    <property type="entry name" value="MutS"/>
</dbReference>
<dbReference type="GO" id="GO:0030983">
    <property type="term" value="F:mismatched DNA binding"/>
    <property type="evidence" value="ECO:0007669"/>
    <property type="project" value="InterPro"/>
</dbReference>
<dbReference type="InterPro" id="IPR027417">
    <property type="entry name" value="P-loop_NTPase"/>
</dbReference>
<dbReference type="InterPro" id="IPR007861">
    <property type="entry name" value="DNA_mismatch_repair_MutS_clamp"/>
</dbReference>
<comment type="caution">
    <text evidence="12">The sequence shown here is derived from an EMBL/GenBank/DDBJ whole genome shotgun (WGS) entry which is preliminary data.</text>
</comment>
<evidence type="ECO:0000256" key="1">
    <source>
        <dbReference type="ARBA" id="ARBA00006271"/>
    </source>
</evidence>
<dbReference type="PROSITE" id="PS00486">
    <property type="entry name" value="DNA_MISMATCH_REPAIR_2"/>
    <property type="match status" value="1"/>
</dbReference>
<dbReference type="EMBL" id="BFBR01000001">
    <property type="protein sequence ID" value="GBF56874.1"/>
    <property type="molecule type" value="Genomic_DNA"/>
</dbReference>
<dbReference type="GO" id="GO:0005829">
    <property type="term" value="C:cytosol"/>
    <property type="evidence" value="ECO:0007669"/>
    <property type="project" value="TreeGrafter"/>
</dbReference>
<dbReference type="SMART" id="SM00534">
    <property type="entry name" value="MUTSac"/>
    <property type="match status" value="1"/>
</dbReference>
<dbReference type="InterPro" id="IPR007695">
    <property type="entry name" value="DNA_mismatch_repair_MutS-lik_N"/>
</dbReference>
<evidence type="ECO:0000256" key="6">
    <source>
        <dbReference type="ARBA" id="ARBA00023125"/>
    </source>
</evidence>
<dbReference type="HAMAP" id="MF_00096">
    <property type="entry name" value="MutS"/>
    <property type="match status" value="1"/>
</dbReference>
<evidence type="ECO:0000256" key="4">
    <source>
        <dbReference type="ARBA" id="ARBA00022763"/>
    </source>
</evidence>
<name>A0A2P2E741_9PROT</name>
<dbReference type="GO" id="GO:0005524">
    <property type="term" value="F:ATP binding"/>
    <property type="evidence" value="ECO:0007669"/>
    <property type="project" value="UniProtKB-UniRule"/>
</dbReference>
<dbReference type="InterPro" id="IPR036187">
    <property type="entry name" value="DNA_mismatch_repair_MutS_sf"/>
</dbReference>
<dbReference type="GO" id="GO:0140664">
    <property type="term" value="F:ATP-dependent DNA damage sensor activity"/>
    <property type="evidence" value="ECO:0007669"/>
    <property type="project" value="InterPro"/>
</dbReference>
<evidence type="ECO:0000313" key="12">
    <source>
        <dbReference type="EMBL" id="GBF56874.1"/>
    </source>
</evidence>
<keyword evidence="3 9" id="KW-0547">Nucleotide-binding</keyword>
<proteinExistence type="inferred from homology"/>
<dbReference type="InterPro" id="IPR007696">
    <property type="entry name" value="DNA_mismatch_repair_MutS_core"/>
</dbReference>
<dbReference type="InterPro" id="IPR016151">
    <property type="entry name" value="DNA_mismatch_repair_MutS_N"/>
</dbReference>
<dbReference type="Proteomes" id="UP000245086">
    <property type="component" value="Unassembled WGS sequence"/>
</dbReference>
<dbReference type="AlphaFoldDB" id="A0A2P2E741"/>
<dbReference type="InterPro" id="IPR017261">
    <property type="entry name" value="DNA_mismatch_repair_MutS/MSH"/>
</dbReference>
<evidence type="ECO:0000256" key="2">
    <source>
        <dbReference type="ARBA" id="ARBA00021982"/>
    </source>
</evidence>
<dbReference type="SMART" id="SM00533">
    <property type="entry name" value="MUTSd"/>
    <property type="match status" value="1"/>
</dbReference>
<evidence type="ECO:0000256" key="10">
    <source>
        <dbReference type="RuleBase" id="RU003756"/>
    </source>
</evidence>
<dbReference type="OrthoDB" id="9802448at2"/>